<dbReference type="Gene3D" id="2.60.120.1200">
    <property type="match status" value="1"/>
</dbReference>
<keyword evidence="1" id="KW-0378">Hydrolase</keyword>
<feature type="chain" id="PRO_5041270872" evidence="3">
    <location>
        <begin position="21"/>
        <end position="895"/>
    </location>
</feature>
<evidence type="ECO:0000259" key="4">
    <source>
        <dbReference type="Pfam" id="PF00150"/>
    </source>
</evidence>
<dbReference type="InterPro" id="IPR041224">
    <property type="entry name" value="BPA_C"/>
</dbReference>
<dbReference type="InterPro" id="IPR040527">
    <property type="entry name" value="Beta-sand_Porphyrn"/>
</dbReference>
<dbReference type="EMBL" id="JAMQGP010000010">
    <property type="protein sequence ID" value="MCM2681349.1"/>
    <property type="molecule type" value="Genomic_DNA"/>
</dbReference>
<dbReference type="Pfam" id="PF18040">
    <property type="entry name" value="BPA_C"/>
    <property type="match status" value="1"/>
</dbReference>
<dbReference type="InterPro" id="IPR001547">
    <property type="entry name" value="Glyco_hydro_5"/>
</dbReference>
<evidence type="ECO:0000256" key="2">
    <source>
        <dbReference type="ARBA" id="ARBA00023295"/>
    </source>
</evidence>
<dbReference type="AlphaFoldDB" id="A0AA41W932"/>
<evidence type="ECO:0000256" key="1">
    <source>
        <dbReference type="ARBA" id="ARBA00022801"/>
    </source>
</evidence>
<feature type="domain" description="Porphyranase beta-sandwich" evidence="6">
    <location>
        <begin position="672"/>
        <end position="778"/>
    </location>
</feature>
<dbReference type="PROSITE" id="PS51257">
    <property type="entry name" value="PROKAR_LIPOPROTEIN"/>
    <property type="match status" value="1"/>
</dbReference>
<accession>A0AA41W932</accession>
<gene>
    <name evidence="7" type="ORF">NAF29_17000</name>
</gene>
<dbReference type="GO" id="GO:0004553">
    <property type="term" value="F:hydrolase activity, hydrolyzing O-glycosyl compounds"/>
    <property type="evidence" value="ECO:0007669"/>
    <property type="project" value="InterPro"/>
</dbReference>
<dbReference type="Pfam" id="PF00150">
    <property type="entry name" value="Cellulase"/>
    <property type="match status" value="1"/>
</dbReference>
<feature type="signal peptide" evidence="3">
    <location>
        <begin position="1"/>
        <end position="20"/>
    </location>
</feature>
<dbReference type="CDD" id="cd21510">
    <property type="entry name" value="agarase_cat"/>
    <property type="match status" value="1"/>
</dbReference>
<evidence type="ECO:0000313" key="7">
    <source>
        <dbReference type="EMBL" id="MCM2681349.1"/>
    </source>
</evidence>
<sequence>MSARNTFIYSTIVAAALSLAACGGGGGSDNPDSIVTPDTTPESFTFTAQTDVSEGVWIESNTITVSGINKATTISVTGGEYAIGSGNFTAMAGDIELNQTVRVRLQTPIQAGQSSSAMLSIGGVTATFTATTTADTTPDAFTFTALQDVAKNIWLESNSITVAGIISPANIEITGGEYSIDGGSYSSSSATVGVGEAVRVRVQSSNLGGEASTATLTIGGVSSAFTVTTAADAILGNPRVDVNFNRKHSVNGVAQFDRQKYITIHASHQENGWSENDSHSRNAPNAIDNLLTTFANGYDVYFGRETGSPGWQLRNVAQDTSRAGFIDEASATTRGNGVKWSYTNGTSDKVTQARAVEFRARDMIVGGQQHPYWPEGTLINTIGGTAWAFSQEDTVDEPLGTATGHFFSQFLSKYFALNDSDLGTPKPTYFEVMNEPLYDLTSVRSGADRVEPVDIFRFHNTVADEIRKTSANDNIAVGGYTVAFPNFEEDDFNRWNDRDKLFLDTAGDKMDFISIHTYDFPRFENSERFRKGSNLEATLDMLDHYSMLSFEEVKPLVVSEYGAQIHTLINQGWSEERNTHSLRSTNSQLMSFLERPDTIAKTIPFFVVKAEWGRKEVNGVTVPYGPRLMIQEFERTGDSSQTSWVYSDLVLFYDLWSDVAGTRIDTYATDQDLQVDAYIDGDTAYIILNSLEFDETDIDLNALGLDESTISSVTIRHLVSSNDANLASSIETTELTELPDTVTLDGEGTMIIEVVRNADYMIDQTLSESKHYADSYLQEIIANQAIDFSISDVTVGNHGEAVLRLGIGRAHDKSLQPTVTVNGNTVAVPTDFRGYDQVSGDINTGRASFYGTLEIPVSLSALQQNNTVSVTFPDAGGHVASVVMQVFNSTDAVIR</sequence>
<dbReference type="RefSeq" id="WP_251262830.1">
    <property type="nucleotide sequence ID" value="NZ_JAMQGP010000010.1"/>
</dbReference>
<proteinExistence type="predicted"/>
<dbReference type="InterPro" id="IPR017853">
    <property type="entry name" value="GH"/>
</dbReference>
<dbReference type="SUPFAM" id="SSF51445">
    <property type="entry name" value="(Trans)glycosidases"/>
    <property type="match status" value="1"/>
</dbReference>
<keyword evidence="2" id="KW-0326">Glycosidase</keyword>
<keyword evidence="8" id="KW-1185">Reference proteome</keyword>
<reference evidence="7 8" key="1">
    <citation type="journal article" date="2013" name="Antonie Van Leeuwenhoek">
        <title>Echinimonas agarilytica gen. nov., sp. nov., a new gammaproteobacterium isolated from the sea urchin Strongylocentrotus intermedius.</title>
        <authorList>
            <person name="Nedashkovskaya O.I."/>
            <person name="Stenkova A.M."/>
            <person name="Zhukova N.V."/>
            <person name="Van Trappen S."/>
            <person name="Lee J.S."/>
            <person name="Kim S.B."/>
        </authorList>
    </citation>
    <scope>NUCLEOTIDE SEQUENCE [LARGE SCALE GENOMIC DNA]</scope>
    <source>
        <strain evidence="7 8">KMM 6351</strain>
    </source>
</reference>
<feature type="domain" description="Beta-porphyranase A C-terminal" evidence="5">
    <location>
        <begin position="788"/>
        <end position="887"/>
    </location>
</feature>
<dbReference type="Proteomes" id="UP001165393">
    <property type="component" value="Unassembled WGS sequence"/>
</dbReference>
<evidence type="ECO:0000313" key="8">
    <source>
        <dbReference type="Proteomes" id="UP001165393"/>
    </source>
</evidence>
<organism evidence="7 8">
    <name type="scientific">Echinimonas agarilytica</name>
    <dbReference type="NCBI Taxonomy" id="1215918"/>
    <lineage>
        <taxon>Bacteria</taxon>
        <taxon>Pseudomonadati</taxon>
        <taxon>Pseudomonadota</taxon>
        <taxon>Gammaproteobacteria</taxon>
        <taxon>Alteromonadales</taxon>
        <taxon>Echinimonadaceae</taxon>
        <taxon>Echinimonas</taxon>
    </lineage>
</organism>
<evidence type="ECO:0000259" key="5">
    <source>
        <dbReference type="Pfam" id="PF18040"/>
    </source>
</evidence>
<keyword evidence="3" id="KW-0732">Signal</keyword>
<evidence type="ECO:0000259" key="6">
    <source>
        <dbReference type="Pfam" id="PF18206"/>
    </source>
</evidence>
<protein>
    <submittedName>
        <fullName evidence="7">Cellulase family glycosylhydrolase</fullName>
    </submittedName>
</protein>
<dbReference type="GO" id="GO:0000272">
    <property type="term" value="P:polysaccharide catabolic process"/>
    <property type="evidence" value="ECO:0007669"/>
    <property type="project" value="InterPro"/>
</dbReference>
<feature type="domain" description="Glycoside hydrolase family 5" evidence="4">
    <location>
        <begin position="429"/>
        <end position="565"/>
    </location>
</feature>
<dbReference type="Gene3D" id="3.20.20.80">
    <property type="entry name" value="Glycosidases"/>
    <property type="match status" value="1"/>
</dbReference>
<dbReference type="Pfam" id="PF18206">
    <property type="entry name" value="Porphyrn_cat_1"/>
    <property type="match status" value="1"/>
</dbReference>
<comment type="caution">
    <text evidence="7">The sequence shown here is derived from an EMBL/GenBank/DDBJ whole genome shotgun (WGS) entry which is preliminary data.</text>
</comment>
<evidence type="ECO:0000256" key="3">
    <source>
        <dbReference type="SAM" id="SignalP"/>
    </source>
</evidence>
<name>A0AA41W932_9GAMM</name>